<name>A0A8S5TB22_9CAUD</name>
<comment type="function">
    <text evidence="3">Counteracts the host Pycsar antiviral defense system. Phosphodiesterase that enables metal-dependent hydrolysis of host cyclic nucleotide Pycsar defense signals such as cCMP and cUMP.</text>
</comment>
<keyword evidence="1" id="KW-1090">Inhibition of host innate immune response by virus</keyword>
<dbReference type="EMBL" id="BK032790">
    <property type="protein sequence ID" value="DAF60517.1"/>
    <property type="molecule type" value="Genomic_DNA"/>
</dbReference>
<dbReference type="GO" id="GO:0052170">
    <property type="term" value="P:symbiont-mediated suppression of host innate immune response"/>
    <property type="evidence" value="ECO:0007669"/>
    <property type="project" value="UniProtKB-KW"/>
</dbReference>
<evidence type="ECO:0000256" key="4">
    <source>
        <dbReference type="ARBA" id="ARBA00034308"/>
    </source>
</evidence>
<sequence length="245" mass="27716">MVLKCLGSSSSGNCYLLEAEKETLIIEAGVDMREVKKALDWQMSKVCGCLISHEHNDHAKFLSEMTKNGIKVLAIPEVFDAKKVKNRAFCKEIESMHGYKVGGFKVFVLSVVHDVPCVGFIIEHEEMGRLLFITDTMMLEYNIPNLDHIMIEANYSDDILQENIDNGIMPLSMRDRLLHSHMEIKTTEDVLKSTDLRNVREVILLHLSARNSNAEQFSQSIRKIAGKPTYVAKSGLKLDLSLNDF</sequence>
<proteinExistence type="inferred from homology"/>
<organism evidence="6">
    <name type="scientific">Myoviridae sp. ctiX384</name>
    <dbReference type="NCBI Taxonomy" id="2827702"/>
    <lineage>
        <taxon>Viruses</taxon>
        <taxon>Duplodnaviria</taxon>
        <taxon>Heunggongvirae</taxon>
        <taxon>Uroviricota</taxon>
        <taxon>Caudoviricetes</taxon>
    </lineage>
</organism>
<keyword evidence="1" id="KW-0945">Host-virus interaction</keyword>
<accession>A0A8S5TB22</accession>
<evidence type="ECO:0000256" key="2">
    <source>
        <dbReference type="ARBA" id="ARBA00023280"/>
    </source>
</evidence>
<evidence type="ECO:0000259" key="5">
    <source>
        <dbReference type="Pfam" id="PF12706"/>
    </source>
</evidence>
<comment type="similarity">
    <text evidence="4">Belongs to the anti-Pycsar protein Apyc1 family.</text>
</comment>
<dbReference type="InterPro" id="IPR001279">
    <property type="entry name" value="Metallo-B-lactamas"/>
</dbReference>
<dbReference type="Pfam" id="PF12706">
    <property type="entry name" value="Lactamase_B_2"/>
    <property type="match status" value="1"/>
</dbReference>
<protein>
    <submittedName>
        <fullName evidence="6">YycJ-like MBL-fold protein</fullName>
    </submittedName>
</protein>
<evidence type="ECO:0000256" key="1">
    <source>
        <dbReference type="ARBA" id="ARBA00022632"/>
    </source>
</evidence>
<feature type="domain" description="Metallo-beta-lactamase" evidence="5">
    <location>
        <begin position="24"/>
        <end position="206"/>
    </location>
</feature>
<dbReference type="InterPro" id="IPR052533">
    <property type="entry name" value="WalJ/YycJ-like"/>
</dbReference>
<dbReference type="SUPFAM" id="SSF56281">
    <property type="entry name" value="Metallo-hydrolase/oxidoreductase"/>
    <property type="match status" value="1"/>
</dbReference>
<dbReference type="Gene3D" id="3.60.15.10">
    <property type="entry name" value="Ribonuclease Z/Hydroxyacylglutathione hydrolase-like"/>
    <property type="match status" value="1"/>
</dbReference>
<dbReference type="InterPro" id="IPR036866">
    <property type="entry name" value="RibonucZ/Hydroxyglut_hydro"/>
</dbReference>
<evidence type="ECO:0000313" key="6">
    <source>
        <dbReference type="EMBL" id="DAF60517.1"/>
    </source>
</evidence>
<keyword evidence="2" id="KW-0899">Viral immunoevasion</keyword>
<reference evidence="6" key="1">
    <citation type="journal article" date="2021" name="Proc. Natl. Acad. Sci. U.S.A.">
        <title>A Catalog of Tens of Thousands of Viruses from Human Metagenomes Reveals Hidden Associations with Chronic Diseases.</title>
        <authorList>
            <person name="Tisza M.J."/>
            <person name="Buck C.B."/>
        </authorList>
    </citation>
    <scope>NUCLEOTIDE SEQUENCE</scope>
    <source>
        <strain evidence="6">CtiX384</strain>
    </source>
</reference>
<dbReference type="PANTHER" id="PTHR47619:SF1">
    <property type="entry name" value="EXODEOXYRIBONUCLEASE WALJ"/>
    <property type="match status" value="1"/>
</dbReference>
<dbReference type="PANTHER" id="PTHR47619">
    <property type="entry name" value="METALLO-HYDROLASE YYCJ-RELATED"/>
    <property type="match status" value="1"/>
</dbReference>
<evidence type="ECO:0000256" key="3">
    <source>
        <dbReference type="ARBA" id="ARBA00034293"/>
    </source>
</evidence>